<dbReference type="SUPFAM" id="SSF55874">
    <property type="entry name" value="ATPase domain of HSP90 chaperone/DNA topoisomerase II/histidine kinase"/>
    <property type="match status" value="1"/>
</dbReference>
<feature type="transmembrane region" description="Helical" evidence="7">
    <location>
        <begin position="262"/>
        <end position="283"/>
    </location>
</feature>
<keyword evidence="4" id="KW-0597">Phosphoprotein</keyword>
<evidence type="ECO:0000256" key="5">
    <source>
        <dbReference type="ARBA" id="ARBA00022679"/>
    </source>
</evidence>
<dbReference type="Gene3D" id="6.10.340.10">
    <property type="match status" value="1"/>
</dbReference>
<keyword evidence="5" id="KW-0808">Transferase</keyword>
<comment type="caution">
    <text evidence="10">The sequence shown here is derived from an EMBL/GenBank/DDBJ whole genome shotgun (WGS) entry which is preliminary data.</text>
</comment>
<dbReference type="Gene3D" id="3.30.565.10">
    <property type="entry name" value="Histidine kinase-like ATPase, C-terminal domain"/>
    <property type="match status" value="1"/>
</dbReference>
<evidence type="ECO:0000256" key="7">
    <source>
        <dbReference type="SAM" id="Phobius"/>
    </source>
</evidence>
<dbReference type="PROSITE" id="PS50109">
    <property type="entry name" value="HIS_KIN"/>
    <property type="match status" value="1"/>
</dbReference>
<dbReference type="PANTHER" id="PTHR43047:SF72">
    <property type="entry name" value="OSMOSENSING HISTIDINE PROTEIN KINASE SLN1"/>
    <property type="match status" value="1"/>
</dbReference>
<comment type="subcellular location">
    <subcellularLocation>
        <location evidence="2">Membrane</location>
    </subcellularLocation>
</comment>
<dbReference type="InterPro" id="IPR036890">
    <property type="entry name" value="HATPase_C_sf"/>
</dbReference>
<reference evidence="10" key="1">
    <citation type="submission" date="2019-04" db="EMBL/GenBank/DDBJ databases">
        <title>Evolution of Biomass-Degrading Anaerobic Consortia Revealed by Metagenomics.</title>
        <authorList>
            <person name="Peng X."/>
        </authorList>
    </citation>
    <scope>NUCLEOTIDE SEQUENCE</scope>
    <source>
        <strain evidence="10">SIG66</strain>
    </source>
</reference>
<sequence>MSIFSKLFKMFVAVVLMPLIPMALLLAYYQIHLKNNILETHANLAQIVSSSMNQHIEDLTWRLAFSRNISEYLLHKKNPQPILREALAANPDFLMLAVLDKNGKLLYRAGDKQVLEQLPSLELEGDPALKQLAKTARISVSSFDVVADRPISEFIYPLPNGDFLYGIMSFFGFISRIQEQRIGVTGRIYIVDQEGSVYANDYQYKPDFDAQTLRRAFTSKEHLIKKIKTSQDTYVGAYASTPILGAYVAVLQLEGEAYRSIYYTNIIIALFLLSIATLSYFGALTFAERLGEPIAALSNAAKEVSRGNLEEKISEKIGWGEFKQLISAFNKMTADLKDYQVLQLQAQVSEMKEQVFRAVAHDLRAPLLGLQGYLYILQSGKASEEERKEYLELMSQAARNLSSLLEDVLEVSRAQAGMMKLKVEEVKIDVLAQEVTSTLAPTALEKGLELETDVPPLVFQADPKLLRRVITNLVSNAIKFTEKGYVRVCAGNDGQFDWVAVEDSGIGMSKQETKMIFEKYHQVHADKPGYGLGLFISRQIAQAHGGDLQVNSKPGKGSTFKITLPKEKK</sequence>
<evidence type="ECO:0000259" key="8">
    <source>
        <dbReference type="PROSITE" id="PS50109"/>
    </source>
</evidence>
<dbReference type="SMART" id="SM00388">
    <property type="entry name" value="HisKA"/>
    <property type="match status" value="1"/>
</dbReference>
<dbReference type="PROSITE" id="PS50885">
    <property type="entry name" value="HAMP"/>
    <property type="match status" value="1"/>
</dbReference>
<feature type="domain" description="HAMP" evidence="9">
    <location>
        <begin position="288"/>
        <end position="341"/>
    </location>
</feature>
<dbReference type="Pfam" id="PF00512">
    <property type="entry name" value="HisKA"/>
    <property type="match status" value="1"/>
</dbReference>
<feature type="transmembrane region" description="Helical" evidence="7">
    <location>
        <begin position="233"/>
        <end position="250"/>
    </location>
</feature>
<feature type="domain" description="Histidine kinase" evidence="8">
    <location>
        <begin position="358"/>
        <end position="568"/>
    </location>
</feature>
<keyword evidence="7" id="KW-0812">Transmembrane</keyword>
<gene>
    <name evidence="10" type="ORF">E7027_04570</name>
</gene>
<dbReference type="InterPro" id="IPR005467">
    <property type="entry name" value="His_kinase_dom"/>
</dbReference>
<dbReference type="FunFam" id="3.30.565.10:FF:000006">
    <property type="entry name" value="Sensor histidine kinase WalK"/>
    <property type="match status" value="1"/>
</dbReference>
<evidence type="ECO:0000259" key="9">
    <source>
        <dbReference type="PROSITE" id="PS50885"/>
    </source>
</evidence>
<keyword evidence="6 10" id="KW-0418">Kinase</keyword>
<protein>
    <recommendedName>
        <fullName evidence="3">histidine kinase</fullName>
        <ecNumber evidence="3">2.7.13.3</ecNumber>
    </recommendedName>
</protein>
<evidence type="ECO:0000256" key="3">
    <source>
        <dbReference type="ARBA" id="ARBA00012438"/>
    </source>
</evidence>
<evidence type="ECO:0000313" key="10">
    <source>
        <dbReference type="EMBL" id="MBE6421389.1"/>
    </source>
</evidence>
<organism evidence="10 11">
    <name type="scientific">Candidatus Avelusimicrobium gallicola</name>
    <dbReference type="NCBI Taxonomy" id="2562704"/>
    <lineage>
        <taxon>Bacteria</taxon>
        <taxon>Pseudomonadati</taxon>
        <taxon>Elusimicrobiota</taxon>
        <taxon>Elusimicrobia</taxon>
        <taxon>Elusimicrobiales</taxon>
        <taxon>Elusimicrobiaceae</taxon>
        <taxon>Candidatus Avelusimicrobium</taxon>
    </lineage>
</organism>
<dbReference type="SMART" id="SM00304">
    <property type="entry name" value="HAMP"/>
    <property type="match status" value="1"/>
</dbReference>
<dbReference type="EMBL" id="SUVG01000005">
    <property type="protein sequence ID" value="MBE6421389.1"/>
    <property type="molecule type" value="Genomic_DNA"/>
</dbReference>
<dbReference type="InterPro" id="IPR003594">
    <property type="entry name" value="HATPase_dom"/>
</dbReference>
<dbReference type="SUPFAM" id="SSF47384">
    <property type="entry name" value="Homodimeric domain of signal transducing histidine kinase"/>
    <property type="match status" value="1"/>
</dbReference>
<feature type="transmembrane region" description="Helical" evidence="7">
    <location>
        <begin position="7"/>
        <end position="29"/>
    </location>
</feature>
<keyword evidence="7" id="KW-1133">Transmembrane helix</keyword>
<proteinExistence type="predicted"/>
<dbReference type="InterPro" id="IPR036097">
    <property type="entry name" value="HisK_dim/P_sf"/>
</dbReference>
<dbReference type="Pfam" id="PF02518">
    <property type="entry name" value="HATPase_c"/>
    <property type="match status" value="1"/>
</dbReference>
<keyword evidence="7" id="KW-0472">Membrane</keyword>
<evidence type="ECO:0000256" key="4">
    <source>
        <dbReference type="ARBA" id="ARBA00022553"/>
    </source>
</evidence>
<name>A0A928HEC1_9BACT</name>
<evidence type="ECO:0000256" key="2">
    <source>
        <dbReference type="ARBA" id="ARBA00004370"/>
    </source>
</evidence>
<dbReference type="Proteomes" id="UP000725649">
    <property type="component" value="Unassembled WGS sequence"/>
</dbReference>
<dbReference type="GO" id="GO:0009927">
    <property type="term" value="F:histidine phosphotransfer kinase activity"/>
    <property type="evidence" value="ECO:0007669"/>
    <property type="project" value="TreeGrafter"/>
</dbReference>
<dbReference type="SUPFAM" id="SSF158472">
    <property type="entry name" value="HAMP domain-like"/>
    <property type="match status" value="1"/>
</dbReference>
<evidence type="ECO:0000256" key="1">
    <source>
        <dbReference type="ARBA" id="ARBA00000085"/>
    </source>
</evidence>
<dbReference type="GO" id="GO:0000155">
    <property type="term" value="F:phosphorelay sensor kinase activity"/>
    <property type="evidence" value="ECO:0007669"/>
    <property type="project" value="InterPro"/>
</dbReference>
<dbReference type="GO" id="GO:0005886">
    <property type="term" value="C:plasma membrane"/>
    <property type="evidence" value="ECO:0007669"/>
    <property type="project" value="TreeGrafter"/>
</dbReference>
<dbReference type="SMART" id="SM00387">
    <property type="entry name" value="HATPase_c"/>
    <property type="match status" value="1"/>
</dbReference>
<evidence type="ECO:0000256" key="6">
    <source>
        <dbReference type="ARBA" id="ARBA00022777"/>
    </source>
</evidence>
<dbReference type="PANTHER" id="PTHR43047">
    <property type="entry name" value="TWO-COMPONENT HISTIDINE PROTEIN KINASE"/>
    <property type="match status" value="1"/>
</dbReference>
<dbReference type="CDD" id="cd06225">
    <property type="entry name" value="HAMP"/>
    <property type="match status" value="1"/>
</dbReference>
<dbReference type="Gene3D" id="1.10.287.130">
    <property type="match status" value="1"/>
</dbReference>
<dbReference type="PRINTS" id="PR00344">
    <property type="entry name" value="BCTRLSENSOR"/>
</dbReference>
<accession>A0A928HEC1</accession>
<dbReference type="AlphaFoldDB" id="A0A928HEC1"/>
<dbReference type="InterPro" id="IPR004358">
    <property type="entry name" value="Sig_transdc_His_kin-like_C"/>
</dbReference>
<dbReference type="InterPro" id="IPR003661">
    <property type="entry name" value="HisK_dim/P_dom"/>
</dbReference>
<dbReference type="CDD" id="cd00082">
    <property type="entry name" value="HisKA"/>
    <property type="match status" value="1"/>
</dbReference>
<dbReference type="Pfam" id="PF00672">
    <property type="entry name" value="HAMP"/>
    <property type="match status" value="1"/>
</dbReference>
<evidence type="ECO:0000313" key="11">
    <source>
        <dbReference type="Proteomes" id="UP000725649"/>
    </source>
</evidence>
<dbReference type="InterPro" id="IPR003660">
    <property type="entry name" value="HAMP_dom"/>
</dbReference>
<comment type="catalytic activity">
    <reaction evidence="1">
        <text>ATP + protein L-histidine = ADP + protein N-phospho-L-histidine.</text>
        <dbReference type="EC" id="2.7.13.3"/>
    </reaction>
</comment>
<dbReference type="EC" id="2.7.13.3" evidence="3"/>